<dbReference type="AlphaFoldDB" id="A0A653BI85"/>
<dbReference type="Pfam" id="PF04083">
    <property type="entry name" value="Abhydro_lipase"/>
    <property type="match status" value="1"/>
</dbReference>
<feature type="domain" description="Partial AB-hydrolase lipase" evidence="8">
    <location>
        <begin position="71"/>
        <end position="129"/>
    </location>
</feature>
<evidence type="ECO:0000256" key="2">
    <source>
        <dbReference type="ARBA" id="ARBA00022729"/>
    </source>
</evidence>
<dbReference type="Proteomes" id="UP000410492">
    <property type="component" value="Unassembled WGS sequence"/>
</dbReference>
<evidence type="ECO:0000256" key="4">
    <source>
        <dbReference type="ARBA" id="ARBA00022963"/>
    </source>
</evidence>
<dbReference type="SUPFAM" id="SSF53474">
    <property type="entry name" value="alpha/beta-Hydrolases"/>
    <property type="match status" value="1"/>
</dbReference>
<evidence type="ECO:0000256" key="6">
    <source>
        <dbReference type="ARBA" id="ARBA00023180"/>
    </source>
</evidence>
<dbReference type="EMBL" id="CAACVG010001234">
    <property type="protein sequence ID" value="VEN35109.1"/>
    <property type="molecule type" value="Genomic_DNA"/>
</dbReference>
<comment type="similarity">
    <text evidence="1">Belongs to the AB hydrolase superfamily. Lipase family.</text>
</comment>
<keyword evidence="5" id="KW-0443">Lipid metabolism</keyword>
<accession>A0A653BI85</accession>
<feature type="non-terminal residue" evidence="9">
    <location>
        <position position="252"/>
    </location>
</feature>
<reference evidence="9 10" key="1">
    <citation type="submission" date="2019-01" db="EMBL/GenBank/DDBJ databases">
        <authorList>
            <person name="Sayadi A."/>
        </authorList>
    </citation>
    <scope>NUCLEOTIDE SEQUENCE [LARGE SCALE GENOMIC DNA]</scope>
</reference>
<evidence type="ECO:0000256" key="7">
    <source>
        <dbReference type="SAM" id="Phobius"/>
    </source>
</evidence>
<keyword evidence="10" id="KW-1185">Reference proteome</keyword>
<feature type="transmembrane region" description="Helical" evidence="7">
    <location>
        <begin position="12"/>
        <end position="32"/>
    </location>
</feature>
<dbReference type="InterPro" id="IPR029058">
    <property type="entry name" value="AB_hydrolase_fold"/>
</dbReference>
<keyword evidence="7" id="KW-1133">Transmembrane helix</keyword>
<gene>
    <name evidence="9" type="ORF">CALMAC_LOCUS1103</name>
</gene>
<dbReference type="InterPro" id="IPR006693">
    <property type="entry name" value="AB_hydrolase_lipase"/>
</dbReference>
<keyword evidence="7" id="KW-0472">Membrane</keyword>
<name>A0A653BI85_CALMS</name>
<keyword evidence="3" id="KW-0378">Hydrolase</keyword>
<evidence type="ECO:0000256" key="5">
    <source>
        <dbReference type="ARBA" id="ARBA00023098"/>
    </source>
</evidence>
<dbReference type="OrthoDB" id="9974421at2759"/>
<keyword evidence="6" id="KW-0325">Glycoprotein</keyword>
<keyword evidence="2" id="KW-0732">Signal</keyword>
<dbReference type="Gene3D" id="3.40.50.1820">
    <property type="entry name" value="alpha/beta hydrolase"/>
    <property type="match status" value="1"/>
</dbReference>
<protein>
    <recommendedName>
        <fullName evidence="8">Partial AB-hydrolase lipase domain-containing protein</fullName>
    </recommendedName>
</protein>
<evidence type="ECO:0000256" key="3">
    <source>
        <dbReference type="ARBA" id="ARBA00022801"/>
    </source>
</evidence>
<dbReference type="PANTHER" id="PTHR11005">
    <property type="entry name" value="LYSOSOMAL ACID LIPASE-RELATED"/>
    <property type="match status" value="1"/>
</dbReference>
<dbReference type="FunFam" id="3.40.50.1820:FF:000057">
    <property type="entry name" value="Lipase"/>
    <property type="match status" value="1"/>
</dbReference>
<sequence length="252" mass="28729">MNVILRTKTNESYYTTTFSFTMNVLLFLTLLYSAKCSLIRQNILYSIGDAVGKSLSVIKIRTAPDWGLGLKELTHRHGYNIDTHEVITEDGYILNIHRLSHDTKNISDSKRPVVFLMHPLSSSSRIWVYTGPKALGYALVNAGYDVWMGNARGTRYGRRHVKMDPNNDPEFWNFSFDEVGYYDLPKMIDYVLRETGTQKLIYIGHSQGNTAFFAMASRRPEYNKKIKVAVAAGPIVFITGLRYDIGLTFFTV</sequence>
<evidence type="ECO:0000313" key="9">
    <source>
        <dbReference type="EMBL" id="VEN35109.1"/>
    </source>
</evidence>
<keyword evidence="7" id="KW-0812">Transmembrane</keyword>
<evidence type="ECO:0000256" key="1">
    <source>
        <dbReference type="ARBA" id="ARBA00010701"/>
    </source>
</evidence>
<keyword evidence="4" id="KW-0442">Lipid degradation</keyword>
<evidence type="ECO:0000259" key="8">
    <source>
        <dbReference type="Pfam" id="PF04083"/>
    </source>
</evidence>
<dbReference type="GO" id="GO:0016787">
    <property type="term" value="F:hydrolase activity"/>
    <property type="evidence" value="ECO:0007669"/>
    <property type="project" value="UniProtKB-KW"/>
</dbReference>
<dbReference type="GO" id="GO:0016042">
    <property type="term" value="P:lipid catabolic process"/>
    <property type="evidence" value="ECO:0007669"/>
    <property type="project" value="UniProtKB-KW"/>
</dbReference>
<organism evidence="9 10">
    <name type="scientific">Callosobruchus maculatus</name>
    <name type="common">Southern cowpea weevil</name>
    <name type="synonym">Pulse bruchid</name>
    <dbReference type="NCBI Taxonomy" id="64391"/>
    <lineage>
        <taxon>Eukaryota</taxon>
        <taxon>Metazoa</taxon>
        <taxon>Ecdysozoa</taxon>
        <taxon>Arthropoda</taxon>
        <taxon>Hexapoda</taxon>
        <taxon>Insecta</taxon>
        <taxon>Pterygota</taxon>
        <taxon>Neoptera</taxon>
        <taxon>Endopterygota</taxon>
        <taxon>Coleoptera</taxon>
        <taxon>Polyphaga</taxon>
        <taxon>Cucujiformia</taxon>
        <taxon>Chrysomeloidea</taxon>
        <taxon>Chrysomelidae</taxon>
        <taxon>Bruchinae</taxon>
        <taxon>Bruchini</taxon>
        <taxon>Callosobruchus</taxon>
    </lineage>
</organism>
<evidence type="ECO:0000313" key="10">
    <source>
        <dbReference type="Proteomes" id="UP000410492"/>
    </source>
</evidence>
<proteinExistence type="inferred from homology"/>